<dbReference type="PANTHER" id="PTHR30086:SF20">
    <property type="entry name" value="ARGININE EXPORTER PROTEIN ARGO-RELATED"/>
    <property type="match status" value="1"/>
</dbReference>
<feature type="transmembrane region" description="Helical" evidence="6">
    <location>
        <begin position="167"/>
        <end position="188"/>
    </location>
</feature>
<feature type="transmembrane region" description="Helical" evidence="6">
    <location>
        <begin position="64"/>
        <end position="84"/>
    </location>
</feature>
<gene>
    <name evidence="7" type="ORF">SAMN05444358_11724</name>
</gene>
<dbReference type="RefSeq" id="WP_218129440.1">
    <property type="nucleotide sequence ID" value="NZ_FNNP01000017.1"/>
</dbReference>
<comment type="subcellular location">
    <subcellularLocation>
        <location evidence="1">Cell membrane</location>
        <topology evidence="1">Multi-pass membrane protein</topology>
    </subcellularLocation>
</comment>
<dbReference type="InterPro" id="IPR001123">
    <property type="entry name" value="LeuE-type"/>
</dbReference>
<keyword evidence="4 6" id="KW-1133">Transmembrane helix</keyword>
<keyword evidence="2" id="KW-1003">Cell membrane</keyword>
<sequence length="189" mass="19237">MFALVATGSPGGATTLATASGARFGYGRSVPLFLGMALALAGLVGVSGAGLAKTLQTAPVLEMSVKAVGSMYLIWLAARIGLAGPPLPMQSDEETPISLVGGVMLLMINPKAWAMALGVASSFSKLASGPLLLGGLLALVFALSAYLSLTLWALAGGLAARALSADWHWHLFNGTMAVLLTASILQLWV</sequence>
<feature type="transmembrane region" description="Helical" evidence="6">
    <location>
        <begin position="131"/>
        <end position="155"/>
    </location>
</feature>
<accession>A0A1H3FQR2</accession>
<feature type="transmembrane region" description="Helical" evidence="6">
    <location>
        <begin position="31"/>
        <end position="52"/>
    </location>
</feature>
<keyword evidence="3 6" id="KW-0812">Transmembrane</keyword>
<evidence type="ECO:0000256" key="2">
    <source>
        <dbReference type="ARBA" id="ARBA00022475"/>
    </source>
</evidence>
<keyword evidence="5 6" id="KW-0472">Membrane</keyword>
<dbReference type="PANTHER" id="PTHR30086">
    <property type="entry name" value="ARGININE EXPORTER PROTEIN ARGO"/>
    <property type="match status" value="1"/>
</dbReference>
<dbReference type="EMBL" id="FNNP01000017">
    <property type="protein sequence ID" value="SDX93412.1"/>
    <property type="molecule type" value="Genomic_DNA"/>
</dbReference>
<dbReference type="AlphaFoldDB" id="A0A1H3FQR2"/>
<organism evidence="7 8">
    <name type="scientific">Ruegeria halocynthiae</name>
    <dbReference type="NCBI Taxonomy" id="985054"/>
    <lineage>
        <taxon>Bacteria</taxon>
        <taxon>Pseudomonadati</taxon>
        <taxon>Pseudomonadota</taxon>
        <taxon>Alphaproteobacteria</taxon>
        <taxon>Rhodobacterales</taxon>
        <taxon>Roseobacteraceae</taxon>
        <taxon>Ruegeria</taxon>
    </lineage>
</organism>
<proteinExistence type="predicted"/>
<evidence type="ECO:0000256" key="3">
    <source>
        <dbReference type="ARBA" id="ARBA00022692"/>
    </source>
</evidence>
<reference evidence="8" key="1">
    <citation type="submission" date="2016-10" db="EMBL/GenBank/DDBJ databases">
        <authorList>
            <person name="Varghese N."/>
            <person name="Submissions S."/>
        </authorList>
    </citation>
    <scope>NUCLEOTIDE SEQUENCE [LARGE SCALE GENOMIC DNA]</scope>
    <source>
        <strain evidence="8">DSM 27839</strain>
    </source>
</reference>
<keyword evidence="8" id="KW-1185">Reference proteome</keyword>
<protein>
    <submittedName>
        <fullName evidence="7">Threonine/homoserine/homoserine lactone efflux protein</fullName>
    </submittedName>
</protein>
<evidence type="ECO:0000313" key="7">
    <source>
        <dbReference type="EMBL" id="SDX93412.1"/>
    </source>
</evidence>
<evidence type="ECO:0000313" key="8">
    <source>
        <dbReference type="Proteomes" id="UP000183400"/>
    </source>
</evidence>
<dbReference type="Pfam" id="PF01810">
    <property type="entry name" value="LysE"/>
    <property type="match status" value="1"/>
</dbReference>
<dbReference type="GO" id="GO:0033228">
    <property type="term" value="P:cysteine export across plasma membrane"/>
    <property type="evidence" value="ECO:0007669"/>
    <property type="project" value="TreeGrafter"/>
</dbReference>
<evidence type="ECO:0000256" key="6">
    <source>
        <dbReference type="SAM" id="Phobius"/>
    </source>
</evidence>
<dbReference type="STRING" id="985054.SAMN05444358_11724"/>
<dbReference type="GO" id="GO:0015171">
    <property type="term" value="F:amino acid transmembrane transporter activity"/>
    <property type="evidence" value="ECO:0007669"/>
    <property type="project" value="TreeGrafter"/>
</dbReference>
<evidence type="ECO:0000256" key="1">
    <source>
        <dbReference type="ARBA" id="ARBA00004651"/>
    </source>
</evidence>
<evidence type="ECO:0000256" key="4">
    <source>
        <dbReference type="ARBA" id="ARBA00022989"/>
    </source>
</evidence>
<evidence type="ECO:0000256" key="5">
    <source>
        <dbReference type="ARBA" id="ARBA00023136"/>
    </source>
</evidence>
<feature type="transmembrane region" description="Helical" evidence="6">
    <location>
        <begin position="96"/>
        <end position="119"/>
    </location>
</feature>
<dbReference type="GO" id="GO:0005886">
    <property type="term" value="C:plasma membrane"/>
    <property type="evidence" value="ECO:0007669"/>
    <property type="project" value="UniProtKB-SubCell"/>
</dbReference>
<dbReference type="Proteomes" id="UP000183400">
    <property type="component" value="Unassembled WGS sequence"/>
</dbReference>
<name>A0A1H3FQR2_9RHOB</name>